<comment type="caution">
    <text evidence="3">The sequence shown here is derived from an EMBL/GenBank/DDBJ whole genome shotgun (WGS) entry which is preliminary data.</text>
</comment>
<dbReference type="RefSeq" id="WP_158566704.1">
    <property type="nucleotide sequence ID" value="NZ_QLYX01000002.1"/>
</dbReference>
<evidence type="ECO:0000313" key="3">
    <source>
        <dbReference type="EMBL" id="RAY16293.1"/>
    </source>
</evidence>
<dbReference type="InterPro" id="IPR050219">
    <property type="entry name" value="DnaG_primase"/>
</dbReference>
<evidence type="ECO:0000256" key="1">
    <source>
        <dbReference type="SAM" id="MobiDB-lite"/>
    </source>
</evidence>
<dbReference type="PANTHER" id="PTHR30313:SF2">
    <property type="entry name" value="DNA PRIMASE"/>
    <property type="match status" value="1"/>
</dbReference>
<reference evidence="3 4" key="1">
    <citation type="submission" date="2018-06" db="EMBL/GenBank/DDBJ databases">
        <title>Actinomadura craniellae sp. nov. isolated from marine sponge Craniella sp.</title>
        <authorList>
            <person name="Li L."/>
            <person name="Xu Q.H."/>
            <person name="Lin H.W."/>
            <person name="Lu Y.H."/>
        </authorList>
    </citation>
    <scope>NUCLEOTIDE SEQUENCE [LARGE SCALE GENOMIC DNA]</scope>
    <source>
        <strain evidence="3 4">LHW63021</strain>
    </source>
</reference>
<protein>
    <recommendedName>
        <fullName evidence="2">DNA primase DNAG catalytic core N-terminal domain-containing protein</fullName>
    </recommendedName>
</protein>
<name>A0A365HDF6_9ACTN</name>
<dbReference type="AlphaFoldDB" id="A0A365HDF6"/>
<dbReference type="InterPro" id="IPR037068">
    <property type="entry name" value="DNA_primase_core_N_sf"/>
</dbReference>
<dbReference type="Gene3D" id="3.90.980.10">
    <property type="entry name" value="DNA primase, catalytic core, N-terminal domain"/>
    <property type="match status" value="1"/>
</dbReference>
<proteinExistence type="predicted"/>
<dbReference type="GO" id="GO:0005737">
    <property type="term" value="C:cytoplasm"/>
    <property type="evidence" value="ECO:0007669"/>
    <property type="project" value="TreeGrafter"/>
</dbReference>
<keyword evidence="4" id="KW-1185">Reference proteome</keyword>
<dbReference type="PANTHER" id="PTHR30313">
    <property type="entry name" value="DNA PRIMASE"/>
    <property type="match status" value="1"/>
</dbReference>
<evidence type="ECO:0000259" key="2">
    <source>
        <dbReference type="Pfam" id="PF08275"/>
    </source>
</evidence>
<organism evidence="3 4">
    <name type="scientific">Actinomadura craniellae</name>
    <dbReference type="NCBI Taxonomy" id="2231787"/>
    <lineage>
        <taxon>Bacteria</taxon>
        <taxon>Bacillati</taxon>
        <taxon>Actinomycetota</taxon>
        <taxon>Actinomycetes</taxon>
        <taxon>Streptosporangiales</taxon>
        <taxon>Thermomonosporaceae</taxon>
        <taxon>Actinomadura</taxon>
    </lineage>
</organism>
<dbReference type="Pfam" id="PF13155">
    <property type="entry name" value="Toprim_2"/>
    <property type="match status" value="1"/>
</dbReference>
<feature type="domain" description="DNA primase DNAG catalytic core N-terminal" evidence="2">
    <location>
        <begin position="347"/>
        <end position="460"/>
    </location>
</feature>
<feature type="region of interest" description="Disordered" evidence="1">
    <location>
        <begin position="241"/>
        <end position="325"/>
    </location>
</feature>
<dbReference type="Proteomes" id="UP000251891">
    <property type="component" value="Unassembled WGS sequence"/>
</dbReference>
<dbReference type="OrthoDB" id="9803773at2"/>
<dbReference type="Gene3D" id="3.40.1360.10">
    <property type="match status" value="1"/>
</dbReference>
<gene>
    <name evidence="3" type="ORF">DPM19_05215</name>
</gene>
<dbReference type="InterPro" id="IPR013264">
    <property type="entry name" value="DNAG_N"/>
</dbReference>
<sequence length="652" mass="70169">MPVLQERHRLLSFLHQVVEQDTARLRAGRLSWSWWLEAAARHGRHGFADTLLICAQSPAATDVRSYEQWRARGRRVRRGESGIRILSPRGGPRAVFDVTQTEGDPIAVPAPATAAQAYERLRAVAAGLGLHVRRDRRWARAGRPDRSVHLDPALSDFGAATELAHQLAHLLRRGDRLDPREDFCHGTRRVEADSVAYLALAHLGLDTAHLVFPPVASWAGHGARSPQSVRQAGDRILRTASHLRRRFSPPGEAPPGGEQEPGRRRRTGHGPPRPPRTGERRAPDRPATPAWPAANARPTADAPHAVRQPLGNEDERTGPPPARPADLVAAHQAAHRFFRTQLPGSWVPAYLSGRGFDQDVQRSWQLGYAPRAWRALTDHLRALGHSDRTILAAGLARRTGAGALFDAFRDRLMFALRAADGTVTGFLGRLPDGAEGPKYLNSPHTPLFRKSDLLFGLHETRDRLAAGARPVIVEGPLDAIAVNIAEPARHAALAPCGTVLTAAQLTALGGCTDLDATGVLLALDGDAAGHAGMIRTWLALGSLAGPLDAVVLQRGHDPADLLRAGGPAAVRAALRAPVPLPDLVVDACVDRYGGSLEFAEQKLTAVRAATALIARMPAARVPRQVARLHSRTGVDTATITDVLTATITGRPV</sequence>
<dbReference type="Pfam" id="PF08275">
    <property type="entry name" value="DNAG_N"/>
    <property type="match status" value="1"/>
</dbReference>
<evidence type="ECO:0000313" key="4">
    <source>
        <dbReference type="Proteomes" id="UP000251891"/>
    </source>
</evidence>
<accession>A0A365HDF6</accession>
<dbReference type="GO" id="GO:0006269">
    <property type="term" value="P:DNA replication, synthesis of primer"/>
    <property type="evidence" value="ECO:0007669"/>
    <property type="project" value="TreeGrafter"/>
</dbReference>
<dbReference type="SUPFAM" id="SSF56731">
    <property type="entry name" value="DNA primase core"/>
    <property type="match status" value="1"/>
</dbReference>
<dbReference type="EMBL" id="QLYX01000002">
    <property type="protein sequence ID" value="RAY16293.1"/>
    <property type="molecule type" value="Genomic_DNA"/>
</dbReference>